<feature type="chain" id="PRO_5041970948" description="Secreted protein" evidence="1">
    <location>
        <begin position="16"/>
        <end position="82"/>
    </location>
</feature>
<proteinExistence type="predicted"/>
<feature type="signal peptide" evidence="1">
    <location>
        <begin position="1"/>
        <end position="15"/>
    </location>
</feature>
<dbReference type="Proteomes" id="UP001230504">
    <property type="component" value="Unassembled WGS sequence"/>
</dbReference>
<sequence>MISLITLTSLPSVAPFLLPSPGSVCRCPHRYGVAPFLLSPTPRFTGARRGSQGISKAATTLQLSTRRLHVRLPTLTTGWGTN</sequence>
<gene>
    <name evidence="2" type="ORF">LY79DRAFT_565293</name>
</gene>
<evidence type="ECO:0008006" key="4">
    <source>
        <dbReference type="Google" id="ProtNLM"/>
    </source>
</evidence>
<accession>A0AAD8V0X4</accession>
<keyword evidence="1" id="KW-0732">Signal</keyword>
<dbReference type="RefSeq" id="XP_060410253.1">
    <property type="nucleotide sequence ID" value="XM_060558723.1"/>
</dbReference>
<dbReference type="AlphaFoldDB" id="A0AAD8V0X4"/>
<evidence type="ECO:0000313" key="2">
    <source>
        <dbReference type="EMBL" id="KAK1574768.1"/>
    </source>
</evidence>
<dbReference type="GeneID" id="85442963"/>
<name>A0AAD8V0X4_9PEZI</name>
<reference evidence="2" key="1">
    <citation type="submission" date="2021-06" db="EMBL/GenBank/DDBJ databases">
        <title>Comparative genomics, transcriptomics and evolutionary studies reveal genomic signatures of adaptation to plant cell wall in hemibiotrophic fungi.</title>
        <authorList>
            <consortium name="DOE Joint Genome Institute"/>
            <person name="Baroncelli R."/>
            <person name="Diaz J.F."/>
            <person name="Benocci T."/>
            <person name="Peng M."/>
            <person name="Battaglia E."/>
            <person name="Haridas S."/>
            <person name="Andreopoulos W."/>
            <person name="Labutti K."/>
            <person name="Pangilinan J."/>
            <person name="Floch G.L."/>
            <person name="Makela M.R."/>
            <person name="Henrissat B."/>
            <person name="Grigoriev I.V."/>
            <person name="Crouch J.A."/>
            <person name="De Vries R.P."/>
            <person name="Sukno S.A."/>
            <person name="Thon M.R."/>
        </authorList>
    </citation>
    <scope>NUCLEOTIDE SEQUENCE</scope>
    <source>
        <strain evidence="2">CBS 125086</strain>
    </source>
</reference>
<evidence type="ECO:0000313" key="3">
    <source>
        <dbReference type="Proteomes" id="UP001230504"/>
    </source>
</evidence>
<keyword evidence="3" id="KW-1185">Reference proteome</keyword>
<protein>
    <recommendedName>
        <fullName evidence="4">Secreted protein</fullName>
    </recommendedName>
</protein>
<comment type="caution">
    <text evidence="2">The sequence shown here is derived from an EMBL/GenBank/DDBJ whole genome shotgun (WGS) entry which is preliminary data.</text>
</comment>
<organism evidence="2 3">
    <name type="scientific">Colletotrichum navitas</name>
    <dbReference type="NCBI Taxonomy" id="681940"/>
    <lineage>
        <taxon>Eukaryota</taxon>
        <taxon>Fungi</taxon>
        <taxon>Dikarya</taxon>
        <taxon>Ascomycota</taxon>
        <taxon>Pezizomycotina</taxon>
        <taxon>Sordariomycetes</taxon>
        <taxon>Hypocreomycetidae</taxon>
        <taxon>Glomerellales</taxon>
        <taxon>Glomerellaceae</taxon>
        <taxon>Colletotrichum</taxon>
        <taxon>Colletotrichum graminicola species complex</taxon>
    </lineage>
</organism>
<dbReference type="EMBL" id="JAHLJV010000071">
    <property type="protein sequence ID" value="KAK1574768.1"/>
    <property type="molecule type" value="Genomic_DNA"/>
</dbReference>
<evidence type="ECO:0000256" key="1">
    <source>
        <dbReference type="SAM" id="SignalP"/>
    </source>
</evidence>